<dbReference type="InterPro" id="IPR011009">
    <property type="entry name" value="Kinase-like_dom_sf"/>
</dbReference>
<comment type="catalytic activity">
    <reaction evidence="13">
        <text>L-seryl-[protein] + ATP = O-phospho-L-seryl-[protein] + ADP + H(+)</text>
        <dbReference type="Rhea" id="RHEA:17989"/>
        <dbReference type="Rhea" id="RHEA-COMP:9863"/>
        <dbReference type="Rhea" id="RHEA-COMP:11604"/>
        <dbReference type="ChEBI" id="CHEBI:15378"/>
        <dbReference type="ChEBI" id="CHEBI:29999"/>
        <dbReference type="ChEBI" id="CHEBI:30616"/>
        <dbReference type="ChEBI" id="CHEBI:83421"/>
        <dbReference type="ChEBI" id="CHEBI:456216"/>
        <dbReference type="EC" id="2.7.11.1"/>
    </reaction>
</comment>
<dbReference type="GO" id="GO:0004674">
    <property type="term" value="F:protein serine/threonine kinase activity"/>
    <property type="evidence" value="ECO:0007669"/>
    <property type="project" value="UniProtKB-KW"/>
</dbReference>
<dbReference type="EC" id="2.7.11.1" evidence="3"/>
<evidence type="ECO:0000313" key="18">
    <source>
        <dbReference type="Proteomes" id="UP000322000"/>
    </source>
</evidence>
<dbReference type="Pfam" id="PF02260">
    <property type="entry name" value="FATC"/>
    <property type="match status" value="1"/>
</dbReference>
<evidence type="ECO:0000256" key="4">
    <source>
        <dbReference type="ARBA" id="ARBA00022527"/>
    </source>
</evidence>
<evidence type="ECO:0000256" key="8">
    <source>
        <dbReference type="ARBA" id="ARBA00022777"/>
    </source>
</evidence>
<comment type="catalytic activity">
    <reaction evidence="12">
        <text>L-threonyl-[protein] + ATP = O-phospho-L-threonyl-[protein] + ADP + H(+)</text>
        <dbReference type="Rhea" id="RHEA:46608"/>
        <dbReference type="Rhea" id="RHEA-COMP:11060"/>
        <dbReference type="Rhea" id="RHEA-COMP:11605"/>
        <dbReference type="ChEBI" id="CHEBI:15378"/>
        <dbReference type="ChEBI" id="CHEBI:30013"/>
        <dbReference type="ChEBI" id="CHEBI:30616"/>
        <dbReference type="ChEBI" id="CHEBI:61977"/>
        <dbReference type="ChEBI" id="CHEBI:456216"/>
        <dbReference type="EC" id="2.7.11.1"/>
    </reaction>
</comment>
<evidence type="ECO:0000313" key="19">
    <source>
        <dbReference type="RefSeq" id="XP_026737947.1"/>
    </source>
</evidence>
<evidence type="ECO:0000256" key="14">
    <source>
        <dbReference type="ARBA" id="ARBA00073111"/>
    </source>
</evidence>
<dbReference type="Pfam" id="PF00454">
    <property type="entry name" value="PI3_PI4_kinase"/>
    <property type="match status" value="1"/>
</dbReference>
<dbReference type="OrthoDB" id="381190at2759"/>
<reference evidence="19 20" key="1">
    <citation type="submission" date="2025-04" db="UniProtKB">
        <authorList>
            <consortium name="RefSeq"/>
        </authorList>
    </citation>
    <scope>IDENTIFICATION</scope>
</reference>
<dbReference type="RefSeq" id="XP_026737947.1">
    <property type="nucleotide sequence ID" value="XM_026882146.1"/>
</dbReference>
<dbReference type="InterPro" id="IPR016024">
    <property type="entry name" value="ARM-type_fold"/>
</dbReference>
<dbReference type="InterPro" id="IPR044107">
    <property type="entry name" value="PIKKc_ATM"/>
</dbReference>
<evidence type="ECO:0000256" key="9">
    <source>
        <dbReference type="ARBA" id="ARBA00022840"/>
    </source>
</evidence>
<dbReference type="InterPro" id="IPR018936">
    <property type="entry name" value="PI3/4_kinase_CS"/>
</dbReference>
<evidence type="ECO:0000313" key="21">
    <source>
        <dbReference type="RefSeq" id="XP_026737950.1"/>
    </source>
</evidence>
<keyword evidence="5" id="KW-0808">Transferase</keyword>
<dbReference type="InterPro" id="IPR036940">
    <property type="entry name" value="PI3/4_kinase_cat_sf"/>
</dbReference>
<dbReference type="GeneID" id="113501122"/>
<dbReference type="SUPFAM" id="SSF56112">
    <property type="entry name" value="Protein kinase-like (PK-like)"/>
    <property type="match status" value="1"/>
</dbReference>
<dbReference type="InterPro" id="IPR003152">
    <property type="entry name" value="FATC_dom"/>
</dbReference>
<dbReference type="Gene3D" id="1.10.1070.11">
    <property type="entry name" value="Phosphatidylinositol 3-/4-kinase, catalytic domain"/>
    <property type="match status" value="1"/>
</dbReference>
<dbReference type="Proteomes" id="UP000322000">
    <property type="component" value="Chromosome 15"/>
</dbReference>
<evidence type="ECO:0000259" key="16">
    <source>
        <dbReference type="PROSITE" id="PS51189"/>
    </source>
</evidence>
<protein>
    <recommendedName>
        <fullName evidence="14">Serine/threonine-protein kinase ATM</fullName>
        <ecNumber evidence="3">2.7.11.1</ecNumber>
    </recommendedName>
</protein>
<dbReference type="SUPFAM" id="SSF48371">
    <property type="entry name" value="ARM repeat"/>
    <property type="match status" value="1"/>
</dbReference>
<dbReference type="InterPro" id="IPR021668">
    <property type="entry name" value="TAN"/>
</dbReference>
<keyword evidence="18" id="KW-1185">Reference proteome</keyword>
<dbReference type="InterPro" id="IPR038980">
    <property type="entry name" value="ATM_plant"/>
</dbReference>
<keyword evidence="4" id="KW-0723">Serine/threonine-protein kinase</keyword>
<evidence type="ECO:0000259" key="17">
    <source>
        <dbReference type="PROSITE" id="PS51190"/>
    </source>
</evidence>
<dbReference type="PROSITE" id="PS51190">
    <property type="entry name" value="FATC"/>
    <property type="match status" value="1"/>
</dbReference>
<dbReference type="SMART" id="SM00146">
    <property type="entry name" value="PI3Kc"/>
    <property type="match status" value="1"/>
</dbReference>
<dbReference type="Gene3D" id="3.30.1010.10">
    <property type="entry name" value="Phosphatidylinositol 3-kinase Catalytic Subunit, Chain A, domain 4"/>
    <property type="match status" value="1"/>
</dbReference>
<evidence type="ECO:0000256" key="12">
    <source>
        <dbReference type="ARBA" id="ARBA00047899"/>
    </source>
</evidence>
<evidence type="ECO:0000256" key="3">
    <source>
        <dbReference type="ARBA" id="ARBA00012513"/>
    </source>
</evidence>
<dbReference type="SMART" id="SM01342">
    <property type="entry name" value="TAN"/>
    <property type="match status" value="1"/>
</dbReference>
<dbReference type="KEGG" id="tnl:113501122"/>
<evidence type="ECO:0000256" key="13">
    <source>
        <dbReference type="ARBA" id="ARBA00048679"/>
    </source>
</evidence>
<feature type="domain" description="PI3K/PI4K catalytic" evidence="15">
    <location>
        <begin position="2459"/>
        <end position="2778"/>
    </location>
</feature>
<evidence type="ECO:0000313" key="20">
    <source>
        <dbReference type="RefSeq" id="XP_026737949.1"/>
    </source>
</evidence>
<dbReference type="GO" id="GO:0005634">
    <property type="term" value="C:nucleus"/>
    <property type="evidence" value="ECO:0007669"/>
    <property type="project" value="UniProtKB-SubCell"/>
</dbReference>
<dbReference type="CTD" id="41839"/>
<feature type="domain" description="FAT" evidence="16">
    <location>
        <begin position="1858"/>
        <end position="2346"/>
    </location>
</feature>
<dbReference type="PANTHER" id="PTHR37079:SF4">
    <property type="entry name" value="SERINE_THREONINE-PROTEIN KINASE ATM"/>
    <property type="match status" value="1"/>
</dbReference>
<evidence type="ECO:0000256" key="11">
    <source>
        <dbReference type="ARBA" id="ARBA00023306"/>
    </source>
</evidence>
<dbReference type="FunFam" id="3.30.1010.10:FF:000023">
    <property type="entry name" value="Serine/threonine-protein kinase ATM"/>
    <property type="match status" value="1"/>
</dbReference>
<name>A0A7E5WBA8_TRINI</name>
<comment type="similarity">
    <text evidence="2">Belongs to the PI3/PI4-kinase family. ATM subfamily.</text>
</comment>
<sequence length="2815" mass="322188">MELESSIKDAGNGLKAVRVTDRKKNAEIIKQFLTNSNAVPALLSENTLKKRGYTWNNLFDDINDYILKETEKFEQSKTFENTVRPLCTSLLHHCVAGSNKGKAYIKCDKITETSLYILKDNRLSKAIGDSYLNLLLKHVLPYKHYLGHITPSTWKDLLDVSISTCFSTVYKIDAYTKLRLILLIMKSGKENCQFVRPLIESLSSLETYFGLVASDKKVQDIVIEIIILLLETLSSECRLTMCRFIESFMPSLLKFYDQNKDQKKKTSHFKLLNLAVALHHPLGRHQNEEGSLANNWDVWNKYLNSMTEIICLEVNYLQKNRKQNDKSFQQCSYFHSLAASVFHQIFKMSERSENDTETPSKRIKLSVNKNKTFSDLVNELQQNHVPWLGIVNVYTKLYSTHITSREYLLLLNCLQLLLANSSTNLDWDMFKELVCFVLESSNAHMSDDDDYKNTLLSLWNSCVRSCTSTNSSHQAIHTIMQGVLTCNILEYPTHLIKQYVEKEMPVTTHSVTTLINIFQKFYSKCSCSDFRVKCLAWLTAGDSSSFCVSRVPELLLRIISNENITLNLTCNKNFEQVRLHDILFNSLEKCILFSEFEIDGPTIPPVLENAFEGVETDTDLEQQIHEYLKIMLTDNISKRLQTHTELSMAIKLMNVVVTYFDLLIKLNVKTHDEIETLDIYTLLVTALTRMYSSFNTLLENNIQIQYKVDFLQLVNQLLASEFHPILTGLVRSTIDADTFHSINNILNTEVQVDDDDIINIGDEDEMNIETLKKHCLLVLAAYCRKHAEYREDISKLILDEYEYNFTSDTECAFQCIEMLIDSTVQDPPLGLIFTLMQRMCQKLYRDSKATYGILKILLKIMDPLCSDDSSMKDNCFIMIKSYLQLCEDTYYPPRVASLIYECAAKVIVMSRKHDCEVAFIEHILKTIKCNVHSIRLFCCYLVKLINHFPEDKINAFAIDLLDIFLTDLPTVEESILKDEAANRTFTVLHCFVALAQTKKLPTLTIILQVIHIQKVKSLDKQIVLKVLNRITQAFGIQNLANYLNNNILAVVYFWFSKQNAFGDLPISLFGFEDTEMFIEKHMKWLIAGESLWSHDGAIIKSDILKRVVKKHNKSTQYILEICFSNIMALCMPYIVSAKYEISYCEPHKRDAFKKSMQSANRMFQTTGEMLENEQWSNFFVENIGELLLYLASHLRDPEDAEKLFDLKLPRQNHEYFYPKKIFCAILNYFEDLTDGSVLQYLCKNQTITVFKILFELWKAVTQKNLLELKVLALHAYVVFIKSIPLNQPSDAFICNFACNGFTQVVKDCDNKNQMRCYIKGLKIVLDYLLPQKAALMRKALLELLPILLKQIELGFEQECSEFVNYLTSYMDEHMRESEDVVDFLGSMSSGRADDVRCPNLTVFKEKLKTHKISLKRPSYETLLNIHQFLSCNVSHVQQLHRDLDSRNFSEECEATIIHQFVQSLCNVLKSTCDDKTIIEACNCLSIISSYNMKTLVTVPPAYTERTKTVNPTRFFLQVVGKSLLEVLFDQDATITDEVSVTLKNLLKSLDIDEIPDLETLDKEIIKPFSSRSSASAVDTVTDSMRFEEYCTSYPEGIFLNALVAKSSTDWLKEVTCTLLQFIHSPTNYVNNLRQVCSLKSSVCRKILPSLVGVLLQGLSERHVTALGDQIKRFFNDVWDQTFDEILENSGESNVNSKTADRMTHNYMKIIQYMLDIVDFVRIQRNYYQTRRGSAVQTLNYLHLEYDKVAWAAAIIDQNWAAIYYGELWAIFQNNGVSPSAPEITSNLAGGTNLQRIFRKCYVSIGETDAIEGCGTAHLTIENEKRKHLINTGQFTDALLLHDIALSCGGQTDPALHYGVVRSLHKSGMHHLALRYIKSLPENDQLNDVKYDCLAFLGDWSDFVDTRKLEEKYKQKNCNHNSIVKAFQYACLKSCLNVQTTPECENKLILPLNKAKLAVSKLCHNLNMKNCQNIYKVLEKLHILNDVEHYFSVRTNRLHLTDLLRKWDVENLPQFRDFKHIETFSSQRVLLLEHAAKSHSNFLTEIVSLQTQYSQLALNNRRVQMAQRLLAVAKKSKLSEDITLVESEIAWAKGHSEIALSLLRNIIDKHTLDSKLAAVSLRRYGLWMAESKRDNPREIMHKYLKKSLDVLKDEHIDVRLKVYHDIAKFADAEYKQVVTYMNSSIYENRVKCLENMKGTATSLGTKSTKALTKEESRALSTNRKFKELDEAEIVNTQVEKDNYLNLAMRYYLLSLKQCDDNNLSVFRVISLWLDNQNYEFRPEGNETFEALLNSIPSWKFVTVLPQLAPRLTNENTAFMNNLKNLIKRCAIDHPHHTLPILFGLKNSDKDNVIMNASSSIGGSRRARDHEPRVAAALALVTELRARGGHIATVITQMEKLCDAIISFANYMPQSRQKKQKIPDAENIHKLRNLNDIPVPTLTLALRKDCKYTYIHTLQSFDKFYELVGGVNCPKKINCTDSSGKVHILLIKGGDDLKQDAVMQQVFNIVNTLLEKDPVTHKNKLLIRTYKVVPMSRLSGVLEWCEGTIPMGLYLAAPDNAGAHARYRPQDISCDAARKKMIDCSNQSHEVKLAVYNKILKEFKPVFQYFFIEHYLDPVTWYERRLAYTKSVATSSMVGYILGLGDRHMYNILIDKKTAEVIHIDLGIAFEQGKTLRTPETVPFRLTRDIIAGFGSSGTEGTFKRCCEKTMQLLRDNQETLLTILEVLLCDPLYSWSVKTAQQNAPNASLDTTAECASSSPVGLAARALLVVRSKLCGTDSGGAAGVAVPGQVARLLHIAADPFNLCRLFHGWQPYL</sequence>
<gene>
    <name evidence="19 20 21" type="primary">LOC113501122</name>
</gene>
<dbReference type="InterPro" id="IPR014009">
    <property type="entry name" value="PIK_FAT"/>
</dbReference>
<dbReference type="GO" id="GO:0006281">
    <property type="term" value="P:DNA repair"/>
    <property type="evidence" value="ECO:0007669"/>
    <property type="project" value="InterPro"/>
</dbReference>
<evidence type="ECO:0000259" key="15">
    <source>
        <dbReference type="PROSITE" id="PS50290"/>
    </source>
</evidence>
<dbReference type="RefSeq" id="XP_026737950.1">
    <property type="nucleotide sequence ID" value="XM_026882149.1"/>
</dbReference>
<evidence type="ECO:0000256" key="2">
    <source>
        <dbReference type="ARBA" id="ARBA00010769"/>
    </source>
</evidence>
<keyword evidence="6" id="KW-0547">Nucleotide-binding</keyword>
<evidence type="ECO:0000256" key="6">
    <source>
        <dbReference type="ARBA" id="ARBA00022741"/>
    </source>
</evidence>
<keyword evidence="10" id="KW-0539">Nucleus</keyword>
<proteinExistence type="inferred from homology"/>
<keyword evidence="8 19" id="KW-0418">Kinase</keyword>
<keyword evidence="9" id="KW-0067">ATP-binding</keyword>
<accession>A0A7E5WBA8</accession>
<evidence type="ECO:0000256" key="1">
    <source>
        <dbReference type="ARBA" id="ARBA00004123"/>
    </source>
</evidence>
<dbReference type="PANTHER" id="PTHR37079">
    <property type="entry name" value="SERINE/THREONINE-PROTEIN KINASE ATM"/>
    <property type="match status" value="1"/>
</dbReference>
<dbReference type="PROSITE" id="PS50290">
    <property type="entry name" value="PI3_4_KINASE_3"/>
    <property type="match status" value="1"/>
</dbReference>
<dbReference type="PROSITE" id="PS51189">
    <property type="entry name" value="FAT"/>
    <property type="match status" value="1"/>
</dbReference>
<comment type="subcellular location">
    <subcellularLocation>
        <location evidence="1">Nucleus</location>
    </subcellularLocation>
</comment>
<feature type="domain" description="FATC" evidence="17">
    <location>
        <begin position="2783"/>
        <end position="2815"/>
    </location>
</feature>
<dbReference type="GO" id="GO:0005524">
    <property type="term" value="F:ATP binding"/>
    <property type="evidence" value="ECO:0007669"/>
    <property type="project" value="UniProtKB-KW"/>
</dbReference>
<evidence type="ECO:0000256" key="5">
    <source>
        <dbReference type="ARBA" id="ARBA00022679"/>
    </source>
</evidence>
<keyword evidence="7" id="KW-0227">DNA damage</keyword>
<dbReference type="SMART" id="SM01343">
    <property type="entry name" value="FATC"/>
    <property type="match status" value="1"/>
</dbReference>
<organism evidence="18 20">
    <name type="scientific">Trichoplusia ni</name>
    <name type="common">Cabbage looper</name>
    <dbReference type="NCBI Taxonomy" id="7111"/>
    <lineage>
        <taxon>Eukaryota</taxon>
        <taxon>Metazoa</taxon>
        <taxon>Ecdysozoa</taxon>
        <taxon>Arthropoda</taxon>
        <taxon>Hexapoda</taxon>
        <taxon>Insecta</taxon>
        <taxon>Pterygota</taxon>
        <taxon>Neoptera</taxon>
        <taxon>Endopterygota</taxon>
        <taxon>Lepidoptera</taxon>
        <taxon>Glossata</taxon>
        <taxon>Ditrysia</taxon>
        <taxon>Noctuoidea</taxon>
        <taxon>Noctuidae</taxon>
        <taxon>Plusiinae</taxon>
        <taxon>Trichoplusia</taxon>
    </lineage>
</organism>
<evidence type="ECO:0000256" key="10">
    <source>
        <dbReference type="ARBA" id="ARBA00023242"/>
    </source>
</evidence>
<evidence type="ECO:0000256" key="7">
    <source>
        <dbReference type="ARBA" id="ARBA00022763"/>
    </source>
</evidence>
<dbReference type="CDD" id="cd05171">
    <property type="entry name" value="PIKKc_ATM"/>
    <property type="match status" value="1"/>
</dbReference>
<dbReference type="PROSITE" id="PS00916">
    <property type="entry name" value="PI3_4_KINASE_2"/>
    <property type="match status" value="1"/>
</dbReference>
<keyword evidence="11" id="KW-0131">Cell cycle</keyword>
<dbReference type="InterPro" id="IPR000403">
    <property type="entry name" value="PI3/4_kinase_cat_dom"/>
</dbReference>
<dbReference type="RefSeq" id="XP_026737949.1">
    <property type="nucleotide sequence ID" value="XM_026882148.1"/>
</dbReference>